<accession>A0A1S8B8R8</accession>
<keyword evidence="7" id="KW-1185">Reference proteome</keyword>
<dbReference type="PANTHER" id="PTHR31605:SF0">
    <property type="entry name" value="GLYCEROL-3-PHOSPHATE O-ACYLTRANSFERASE 1"/>
    <property type="match status" value="1"/>
</dbReference>
<evidence type="ECO:0000313" key="4">
    <source>
        <dbReference type="EMBL" id="KAL0262825.1"/>
    </source>
</evidence>
<feature type="region of interest" description="Disordered" evidence="1">
    <location>
        <begin position="614"/>
        <end position="648"/>
    </location>
</feature>
<evidence type="ECO:0000313" key="7">
    <source>
        <dbReference type="Proteomes" id="UP001430584"/>
    </source>
</evidence>
<dbReference type="InterPro" id="IPR002123">
    <property type="entry name" value="Plipid/glycerol_acylTrfase"/>
</dbReference>
<comment type="caution">
    <text evidence="5">The sequence shown here is derived from an EMBL/GenBank/DDBJ whole genome shotgun (WGS) entry which is preliminary data.</text>
</comment>
<keyword evidence="5" id="KW-0012">Acyltransferase</keyword>
<dbReference type="Proteomes" id="UP000190776">
    <property type="component" value="Unassembled WGS sequence"/>
</dbReference>
<dbReference type="PANTHER" id="PTHR31605">
    <property type="entry name" value="GLYCEROL-3-PHOSPHATE O-ACYLTRANSFERASE 1"/>
    <property type="match status" value="1"/>
</dbReference>
<feature type="transmembrane region" description="Helical" evidence="2">
    <location>
        <begin position="420"/>
        <end position="447"/>
    </location>
</feature>
<sequence>MPASKQHRRPLVPWVYDIGVFIFTLCLDIFFREVYPRNAWRVPARGPVIIIAAPHANQFVDSALLMRILKHHAGRRVSFLIADKSMREPYIGAMAGRMGALPVVRAMDHIKPGPGKIYLPDPEGDPTLVRARGDGVDFTDSQFMVGGNIILPKVGEESPEQQSIAEILSADTLRLRTPFKPFEPDHQLHKALRDEGTSYKVSPHIDQHQMFDAVYNELIAGGCIGIFPEGGSHDRPSLLPLKAGAAIIALGTLARDPGCGLTILPCGMNYFHPNKFRSRAVVEFGGPVRVHPDQIAAFAEGGDSKRDAVSSLLATIEASLATVTQQAPDHETLMLVQATRRLYKPLRAKLPLSTTVELNRRLLEGYARFRDAPQVQKLTRSVTAYNRQLRSLGVKDHQVEWGDVGRRPWLYALATLLRRVAFVGALVAGTLPSLALFWPVFVTTKVISVRKQRKALAGSSVKLEARDVVGTWKMLVALGLAPALYAWYTGVVSVWLVLCRGGAAACDPAAVPWWARATTWVPAWLPLKAFVPAFFALMVAVTFAGLRIGEVGMDVVKSLPPLLVALNPWSKGALVRLRERRRRVAKEVLDVVERFGPEVFEDFEEQRLLLVRKEEDGDVEDADEGDGGEVTRTRYDDEAVESEMKKDL</sequence>
<dbReference type="RefSeq" id="XP_066635854.1">
    <property type="nucleotide sequence ID" value="XM_066773287.1"/>
</dbReference>
<dbReference type="SMART" id="SM00563">
    <property type="entry name" value="PlsC"/>
    <property type="match status" value="1"/>
</dbReference>
<feature type="transmembrane region" description="Helical" evidence="2">
    <location>
        <begin position="529"/>
        <end position="549"/>
    </location>
</feature>
<dbReference type="InterPro" id="IPR052744">
    <property type="entry name" value="GPAT/DAPAT"/>
</dbReference>
<dbReference type="GeneID" id="92005884"/>
<dbReference type="AlphaFoldDB" id="A0A1S8B8R8"/>
<reference evidence="4 7" key="2">
    <citation type="submission" date="2024-02" db="EMBL/GenBank/DDBJ databases">
        <title>De novo assembly and annotation of 12 fungi associated with fruit tree decline syndrome in Ontario, Canada.</title>
        <authorList>
            <person name="Sulman M."/>
            <person name="Ellouze W."/>
            <person name="Ilyukhin E."/>
        </authorList>
    </citation>
    <scope>NUCLEOTIDE SEQUENCE [LARGE SCALE GENOMIC DNA]</scope>
    <source>
        <strain evidence="4 7">FDS-637</strain>
    </source>
</reference>
<reference evidence="5 6" key="1">
    <citation type="submission" date="2017-01" db="EMBL/GenBank/DDBJ databases">
        <title>Draft genome sequence of Diplodia seriata F98.1, a fungal species involved in grapevine trunk diseases.</title>
        <authorList>
            <person name="Robert-Siegwald G."/>
            <person name="Vallet J."/>
            <person name="Abou-Mansour E."/>
            <person name="Xu J."/>
            <person name="Rey P."/>
            <person name="Bertsch C."/>
            <person name="Rego C."/>
            <person name="Larignon P."/>
            <person name="Fontaine F."/>
            <person name="Lebrun M.-H."/>
        </authorList>
    </citation>
    <scope>NUCLEOTIDE SEQUENCE [LARGE SCALE GENOMIC DNA]</scope>
    <source>
        <strain evidence="5 6">F98.1</strain>
    </source>
</reference>
<evidence type="ECO:0000259" key="3">
    <source>
        <dbReference type="SMART" id="SM00563"/>
    </source>
</evidence>
<dbReference type="EMBL" id="MSZU01000111">
    <property type="protein sequence ID" value="OMP83768.1"/>
    <property type="molecule type" value="Genomic_DNA"/>
</dbReference>
<organism evidence="5 6">
    <name type="scientific">Diplodia seriata</name>
    <dbReference type="NCBI Taxonomy" id="420778"/>
    <lineage>
        <taxon>Eukaryota</taxon>
        <taxon>Fungi</taxon>
        <taxon>Dikarya</taxon>
        <taxon>Ascomycota</taxon>
        <taxon>Pezizomycotina</taxon>
        <taxon>Dothideomycetes</taxon>
        <taxon>Dothideomycetes incertae sedis</taxon>
        <taxon>Botryosphaeriales</taxon>
        <taxon>Botryosphaeriaceae</taxon>
        <taxon>Diplodia</taxon>
    </lineage>
</organism>
<dbReference type="OrthoDB" id="2427554at2759"/>
<gene>
    <name evidence="4" type="primary">SCT1_1</name>
    <name evidence="5" type="ORF">BK809_0005149</name>
    <name evidence="4" type="ORF">SLS55_001799</name>
</gene>
<dbReference type="STRING" id="420778.A0A1S8B8R8"/>
<dbReference type="GO" id="GO:0008654">
    <property type="term" value="P:phospholipid biosynthetic process"/>
    <property type="evidence" value="ECO:0007669"/>
    <property type="project" value="TreeGrafter"/>
</dbReference>
<keyword evidence="2" id="KW-1133">Transmembrane helix</keyword>
<dbReference type="GO" id="GO:0004366">
    <property type="term" value="F:glycerol-3-phosphate O-acyltransferase activity"/>
    <property type="evidence" value="ECO:0007669"/>
    <property type="project" value="TreeGrafter"/>
</dbReference>
<feature type="compositionally biased region" description="Acidic residues" evidence="1">
    <location>
        <begin position="616"/>
        <end position="627"/>
    </location>
</feature>
<evidence type="ECO:0000313" key="5">
    <source>
        <dbReference type="EMBL" id="OMP83768.1"/>
    </source>
</evidence>
<feature type="domain" description="Phospholipid/glycerol acyltransferase" evidence="3">
    <location>
        <begin position="49"/>
        <end position="271"/>
    </location>
</feature>
<feature type="transmembrane region" description="Helical" evidence="2">
    <location>
        <begin position="468"/>
        <end position="488"/>
    </location>
</feature>
<name>A0A1S8B8R8_9PEZI</name>
<protein>
    <submittedName>
        <fullName evidence="4">Glycerol-3-phosphate/dihydroxyacetone phosphate acyltransferase</fullName>
    </submittedName>
    <submittedName>
        <fullName evidence="5">Putative acyltransferase</fullName>
    </submittedName>
</protein>
<keyword evidence="2" id="KW-0472">Membrane</keyword>
<feature type="transmembrane region" description="Helical" evidence="2">
    <location>
        <begin position="12"/>
        <end position="31"/>
    </location>
</feature>
<dbReference type="Proteomes" id="UP001430584">
    <property type="component" value="Unassembled WGS sequence"/>
</dbReference>
<evidence type="ECO:0000313" key="6">
    <source>
        <dbReference type="Proteomes" id="UP000190776"/>
    </source>
</evidence>
<feature type="compositionally biased region" description="Basic and acidic residues" evidence="1">
    <location>
        <begin position="629"/>
        <end position="648"/>
    </location>
</feature>
<keyword evidence="2" id="KW-0812">Transmembrane</keyword>
<keyword evidence="5" id="KW-0808">Transferase</keyword>
<dbReference type="SUPFAM" id="SSF69593">
    <property type="entry name" value="Glycerol-3-phosphate (1)-acyltransferase"/>
    <property type="match status" value="1"/>
</dbReference>
<evidence type="ECO:0000256" key="1">
    <source>
        <dbReference type="SAM" id="MobiDB-lite"/>
    </source>
</evidence>
<dbReference type="GO" id="GO:0016287">
    <property type="term" value="F:glycerone-phosphate O-acyltransferase activity"/>
    <property type="evidence" value="ECO:0007669"/>
    <property type="project" value="TreeGrafter"/>
</dbReference>
<evidence type="ECO:0000256" key="2">
    <source>
        <dbReference type="SAM" id="Phobius"/>
    </source>
</evidence>
<proteinExistence type="predicted"/>
<dbReference type="EMBL" id="JAJVCZ030000002">
    <property type="protein sequence ID" value="KAL0262825.1"/>
    <property type="molecule type" value="Genomic_DNA"/>
</dbReference>